<organism evidence="18 19">
    <name type="scientific">Parthenolecanium corni</name>
    <dbReference type="NCBI Taxonomy" id="536013"/>
    <lineage>
        <taxon>Eukaryota</taxon>
        <taxon>Metazoa</taxon>
        <taxon>Ecdysozoa</taxon>
        <taxon>Arthropoda</taxon>
        <taxon>Hexapoda</taxon>
        <taxon>Insecta</taxon>
        <taxon>Pterygota</taxon>
        <taxon>Neoptera</taxon>
        <taxon>Paraneoptera</taxon>
        <taxon>Hemiptera</taxon>
        <taxon>Sternorrhyncha</taxon>
        <taxon>Coccoidea</taxon>
        <taxon>Coccidae</taxon>
        <taxon>Parthenolecanium</taxon>
    </lineage>
</organism>
<dbReference type="InterPro" id="IPR019329">
    <property type="entry name" value="NADH_UbQ_OxRdtase_ESSS_su"/>
</dbReference>
<evidence type="ECO:0000256" key="4">
    <source>
        <dbReference type="ARBA" id="ARBA00018632"/>
    </source>
</evidence>
<sequence>MILPNFRNILLARNFIPRQNFYCLNRLIGTSSQGSHTTIALDNAPKPEVRKTKKNSNWKSYGFDYIDQRSDILYMHVTSFFLITVLFWGTVVLFLYYPDVDDNDWLHREAYIQLRRREILGLPLVDKNYVDPATVILPPDEELGDDDIII</sequence>
<evidence type="ECO:0000256" key="2">
    <source>
        <dbReference type="ARBA" id="ARBA00004434"/>
    </source>
</evidence>
<dbReference type="AlphaFoldDB" id="A0AAN9TUM1"/>
<evidence type="ECO:0000256" key="10">
    <source>
        <dbReference type="ARBA" id="ARBA00022982"/>
    </source>
</evidence>
<evidence type="ECO:0000313" key="19">
    <source>
        <dbReference type="Proteomes" id="UP001367676"/>
    </source>
</evidence>
<evidence type="ECO:0000256" key="7">
    <source>
        <dbReference type="ARBA" id="ARBA00022692"/>
    </source>
</evidence>
<dbReference type="PANTHER" id="PTHR13327">
    <property type="entry name" value="NADH-UBIQUINONE OXIDOREDUCTASE ESSS SUBUNIT, MITOCHONDRIAL PRECURSOR"/>
    <property type="match status" value="1"/>
</dbReference>
<keyword evidence="8" id="KW-0999">Mitochondrion inner membrane</keyword>
<dbReference type="GO" id="GO:0005743">
    <property type="term" value="C:mitochondrial inner membrane"/>
    <property type="evidence" value="ECO:0007669"/>
    <property type="project" value="UniProtKB-SubCell"/>
</dbReference>
<comment type="subcellular location">
    <subcellularLocation>
        <location evidence="2">Mitochondrion inner membrane</location>
        <topology evidence="2">Single-pass membrane protein</topology>
    </subcellularLocation>
</comment>
<evidence type="ECO:0000256" key="9">
    <source>
        <dbReference type="ARBA" id="ARBA00022946"/>
    </source>
</evidence>
<evidence type="ECO:0000256" key="14">
    <source>
        <dbReference type="ARBA" id="ARBA00030753"/>
    </source>
</evidence>
<evidence type="ECO:0000256" key="17">
    <source>
        <dbReference type="SAM" id="Phobius"/>
    </source>
</evidence>
<comment type="function">
    <text evidence="1">Accessory subunit of the mitochondrial membrane respiratory chain NADH dehydrogenase (Complex I), that is believed not to be involved in catalysis. Complex I functions in the transfer of electrons from NADH to the respiratory chain. The immediate electron acceptor for the enzyme is believed to be ubiquinone.</text>
</comment>
<comment type="similarity">
    <text evidence="3">Belongs to the complex I NDUFB11 subunit family.</text>
</comment>
<accession>A0AAN9TUM1</accession>
<keyword evidence="13 17" id="KW-0472">Membrane</keyword>
<evidence type="ECO:0000256" key="12">
    <source>
        <dbReference type="ARBA" id="ARBA00023128"/>
    </source>
</evidence>
<evidence type="ECO:0000256" key="13">
    <source>
        <dbReference type="ARBA" id="ARBA00023136"/>
    </source>
</evidence>
<keyword evidence="7 17" id="KW-0812">Transmembrane</keyword>
<dbReference type="PANTHER" id="PTHR13327:SF0">
    <property type="entry name" value="NADH DEHYDROGENASE [UBIQUINONE] 1 BETA SUBCOMPLEX SUBUNIT 11, MITOCHONDRIAL"/>
    <property type="match status" value="1"/>
</dbReference>
<evidence type="ECO:0000256" key="11">
    <source>
        <dbReference type="ARBA" id="ARBA00022989"/>
    </source>
</evidence>
<proteinExistence type="inferred from homology"/>
<keyword evidence="19" id="KW-1185">Reference proteome</keyword>
<feature type="transmembrane region" description="Helical" evidence="17">
    <location>
        <begin position="73"/>
        <end position="97"/>
    </location>
</feature>
<keyword evidence="6" id="KW-0679">Respiratory chain</keyword>
<evidence type="ECO:0000256" key="3">
    <source>
        <dbReference type="ARBA" id="ARBA00008915"/>
    </source>
</evidence>
<gene>
    <name evidence="18" type="ORF">V9T40_002490</name>
</gene>
<dbReference type="Pfam" id="PF10183">
    <property type="entry name" value="ESSS"/>
    <property type="match status" value="1"/>
</dbReference>
<dbReference type="Proteomes" id="UP001367676">
    <property type="component" value="Unassembled WGS sequence"/>
</dbReference>
<evidence type="ECO:0000256" key="6">
    <source>
        <dbReference type="ARBA" id="ARBA00022660"/>
    </source>
</evidence>
<protein>
    <recommendedName>
        <fullName evidence="4">NADH dehydrogenase [ubiquinone] 1 beta subcomplex subunit 11, mitochondrial</fullName>
    </recommendedName>
    <alternativeName>
        <fullName evidence="15">Complex I-ESSS</fullName>
    </alternativeName>
    <alternativeName>
        <fullName evidence="14">NADH-ubiquinone oxidoreductase ESSS subunit</fullName>
    </alternativeName>
</protein>
<evidence type="ECO:0000256" key="5">
    <source>
        <dbReference type="ARBA" id="ARBA00022448"/>
    </source>
</evidence>
<keyword evidence="10" id="KW-0249">Electron transport</keyword>
<evidence type="ECO:0000256" key="16">
    <source>
        <dbReference type="ARBA" id="ARBA00046528"/>
    </source>
</evidence>
<keyword evidence="12" id="KW-0496">Mitochondrion</keyword>
<evidence type="ECO:0000313" key="18">
    <source>
        <dbReference type="EMBL" id="KAK7590877.1"/>
    </source>
</evidence>
<evidence type="ECO:0000256" key="1">
    <source>
        <dbReference type="ARBA" id="ARBA00003195"/>
    </source>
</evidence>
<reference evidence="18 19" key="1">
    <citation type="submission" date="2024-03" db="EMBL/GenBank/DDBJ databases">
        <title>Adaptation during the transition from Ophiocordyceps entomopathogen to insect associate is accompanied by gene loss and intensified selection.</title>
        <authorList>
            <person name="Ward C.M."/>
            <person name="Onetto C.A."/>
            <person name="Borneman A.R."/>
        </authorList>
    </citation>
    <scope>NUCLEOTIDE SEQUENCE [LARGE SCALE GENOMIC DNA]</scope>
    <source>
        <strain evidence="18">AWRI1</strain>
        <tissue evidence="18">Single Adult Female</tissue>
    </source>
</reference>
<dbReference type="EMBL" id="JBBCAQ010000022">
    <property type="protein sequence ID" value="KAK7590877.1"/>
    <property type="molecule type" value="Genomic_DNA"/>
</dbReference>
<evidence type="ECO:0000256" key="15">
    <source>
        <dbReference type="ARBA" id="ARBA00031387"/>
    </source>
</evidence>
<comment type="subunit">
    <text evidence="16">Complex I is composed of 45 different subunits. Interacts with BCAP31.</text>
</comment>
<comment type="caution">
    <text evidence="18">The sequence shown here is derived from an EMBL/GenBank/DDBJ whole genome shotgun (WGS) entry which is preliminary data.</text>
</comment>
<name>A0AAN9TUM1_9HEMI</name>
<keyword evidence="9" id="KW-0809">Transit peptide</keyword>
<keyword evidence="11 17" id="KW-1133">Transmembrane helix</keyword>
<keyword evidence="5" id="KW-0813">Transport</keyword>
<evidence type="ECO:0000256" key="8">
    <source>
        <dbReference type="ARBA" id="ARBA00022792"/>
    </source>
</evidence>